<evidence type="ECO:0000256" key="1">
    <source>
        <dbReference type="ARBA" id="ARBA00004571"/>
    </source>
</evidence>
<dbReference type="Proteomes" id="UP001157167">
    <property type="component" value="Unassembled WGS sequence"/>
</dbReference>
<dbReference type="RefSeq" id="WP_284189616.1">
    <property type="nucleotide sequence ID" value="NZ_BSPX01000094.1"/>
</dbReference>
<dbReference type="PANTHER" id="PTHR35093:SF8">
    <property type="entry name" value="OUTER MEMBRANE PROTEIN NMB0088-RELATED"/>
    <property type="match status" value="1"/>
</dbReference>
<keyword evidence="5 8" id="KW-0732">Signal</keyword>
<evidence type="ECO:0000256" key="3">
    <source>
        <dbReference type="ARBA" id="ARBA00022452"/>
    </source>
</evidence>
<feature type="chain" id="PRO_5045474250" evidence="8">
    <location>
        <begin position="24"/>
        <end position="418"/>
    </location>
</feature>
<dbReference type="Gene3D" id="2.40.160.60">
    <property type="entry name" value="Outer membrane protein transport protein (OMPP1/FadL/TodX)"/>
    <property type="match status" value="1"/>
</dbReference>
<dbReference type="SUPFAM" id="SSF56935">
    <property type="entry name" value="Porins"/>
    <property type="match status" value="1"/>
</dbReference>
<comment type="subcellular location">
    <subcellularLocation>
        <location evidence="1">Cell outer membrane</location>
        <topology evidence="1">Multi-pass membrane protein</topology>
    </subcellularLocation>
</comment>
<reference evidence="10" key="1">
    <citation type="journal article" date="2019" name="Int. J. Syst. Evol. Microbiol.">
        <title>The Global Catalogue of Microorganisms (GCM) 10K type strain sequencing project: providing services to taxonomists for standard genome sequencing and annotation.</title>
        <authorList>
            <consortium name="The Broad Institute Genomics Platform"/>
            <consortium name="The Broad Institute Genome Sequencing Center for Infectious Disease"/>
            <person name="Wu L."/>
            <person name="Ma J."/>
        </authorList>
    </citation>
    <scope>NUCLEOTIDE SEQUENCE [LARGE SCALE GENOMIC DNA]</scope>
    <source>
        <strain evidence="10">NBRC 102407</strain>
    </source>
</reference>
<evidence type="ECO:0000256" key="5">
    <source>
        <dbReference type="ARBA" id="ARBA00022729"/>
    </source>
</evidence>
<dbReference type="PANTHER" id="PTHR35093">
    <property type="entry name" value="OUTER MEMBRANE PROTEIN NMB0088-RELATED"/>
    <property type="match status" value="1"/>
</dbReference>
<keyword evidence="3" id="KW-1134">Transmembrane beta strand</keyword>
<comment type="caution">
    <text evidence="9">The sequence shown here is derived from an EMBL/GenBank/DDBJ whole genome shotgun (WGS) entry which is preliminary data.</text>
</comment>
<keyword evidence="6" id="KW-0472">Membrane</keyword>
<organism evidence="9 10">
    <name type="scientific">Zoogloea oryzae</name>
    <dbReference type="NCBI Taxonomy" id="310767"/>
    <lineage>
        <taxon>Bacteria</taxon>
        <taxon>Pseudomonadati</taxon>
        <taxon>Pseudomonadota</taxon>
        <taxon>Betaproteobacteria</taxon>
        <taxon>Rhodocyclales</taxon>
        <taxon>Zoogloeaceae</taxon>
        <taxon>Zoogloea</taxon>
    </lineage>
</organism>
<proteinExistence type="inferred from homology"/>
<evidence type="ECO:0000256" key="8">
    <source>
        <dbReference type="SAM" id="SignalP"/>
    </source>
</evidence>
<keyword evidence="4" id="KW-0812">Transmembrane</keyword>
<evidence type="ECO:0000313" key="10">
    <source>
        <dbReference type="Proteomes" id="UP001157167"/>
    </source>
</evidence>
<sequence length="418" mass="43093">MKFVTPALLVGLAVVGWPLAASATNGYFSHGYGVRSQGVAGVGIALPQDGLAAAANPAGTAFVGNRLDVEASLFRPDRGASIHGNAYGADGDYSANGKRHFVIPGLGYARQVSPALGVGLAVYGNGGMNTDYGRNPFAAYGATGKAGIDLAQLFVTPSVAFRPAQGHAIGAAVTFAYQRFAARGLSPFDNAMVSSAPGSVTDRGHDSATGWGLKLGWIGEVLPAVRLGASWSSRIQMSEFDRYKGLFEGHGGFDIPASYGVGVAWQASPALTLAADWQRIEYSSVRSVGNPLSVLFSGGQLGADNGAGFGWNDISVVKLGATYAVDERLTLRAGVSRAQQPVPSSQTFFNILAPGVVRNHFSLGASYRLAGGELSAAYTRAPKVTVAGDGSIPAGFGGGEASSHLREDVLTVGYTWAL</sequence>
<accession>A0ABQ6FFQ1</accession>
<evidence type="ECO:0000256" key="2">
    <source>
        <dbReference type="ARBA" id="ARBA00008163"/>
    </source>
</evidence>
<keyword evidence="10" id="KW-1185">Reference proteome</keyword>
<keyword evidence="7" id="KW-0998">Cell outer membrane</keyword>
<dbReference type="Pfam" id="PF03349">
    <property type="entry name" value="Toluene_X"/>
    <property type="match status" value="1"/>
</dbReference>
<comment type="similarity">
    <text evidence="2">Belongs to the OmpP1/FadL family.</text>
</comment>
<name>A0ABQ6FFQ1_9RHOO</name>
<gene>
    <name evidence="9" type="ORF">GCM10007933_39340</name>
</gene>
<protein>
    <submittedName>
        <fullName evidence="9">Long-chain fatty acid transporter</fullName>
    </submittedName>
</protein>
<evidence type="ECO:0000256" key="4">
    <source>
        <dbReference type="ARBA" id="ARBA00022692"/>
    </source>
</evidence>
<evidence type="ECO:0000313" key="9">
    <source>
        <dbReference type="EMBL" id="GLT24453.1"/>
    </source>
</evidence>
<dbReference type="EMBL" id="BSPX01000094">
    <property type="protein sequence ID" value="GLT24453.1"/>
    <property type="molecule type" value="Genomic_DNA"/>
</dbReference>
<feature type="signal peptide" evidence="8">
    <location>
        <begin position="1"/>
        <end position="23"/>
    </location>
</feature>
<evidence type="ECO:0000256" key="7">
    <source>
        <dbReference type="ARBA" id="ARBA00023237"/>
    </source>
</evidence>
<evidence type="ECO:0000256" key="6">
    <source>
        <dbReference type="ARBA" id="ARBA00023136"/>
    </source>
</evidence>
<dbReference type="InterPro" id="IPR005017">
    <property type="entry name" value="OMPP1/FadL/TodX"/>
</dbReference>